<evidence type="ECO:0000256" key="1">
    <source>
        <dbReference type="SAM" id="MobiDB-lite"/>
    </source>
</evidence>
<reference evidence="2" key="1">
    <citation type="submission" date="2021-01" db="EMBL/GenBank/DDBJ databases">
        <authorList>
            <person name="Corre E."/>
            <person name="Pelletier E."/>
            <person name="Niang G."/>
            <person name="Scheremetjew M."/>
            <person name="Finn R."/>
            <person name="Kale V."/>
            <person name="Holt S."/>
            <person name="Cochrane G."/>
            <person name="Meng A."/>
            <person name="Brown T."/>
            <person name="Cohen L."/>
        </authorList>
    </citation>
    <scope>NUCLEOTIDE SEQUENCE</scope>
    <source>
        <strain evidence="2">Isolate 1302-5</strain>
    </source>
</reference>
<feature type="compositionally biased region" description="Low complexity" evidence="1">
    <location>
        <begin position="678"/>
        <end position="742"/>
    </location>
</feature>
<feature type="region of interest" description="Disordered" evidence="1">
    <location>
        <begin position="506"/>
        <end position="526"/>
    </location>
</feature>
<feature type="region of interest" description="Disordered" evidence="1">
    <location>
        <begin position="196"/>
        <end position="226"/>
    </location>
</feature>
<proteinExistence type="predicted"/>
<feature type="compositionally biased region" description="Basic and acidic residues" evidence="1">
    <location>
        <begin position="743"/>
        <end position="774"/>
    </location>
</feature>
<evidence type="ECO:0008006" key="3">
    <source>
        <dbReference type="Google" id="ProtNLM"/>
    </source>
</evidence>
<sequence length="848" mass="90133">MVRTAEGPSVLTEPLFFKEVAMVPQNLEAHSRCSTHSRGCRGRRQRRRRENAELAPATTAEKRGSARRRSRQRTVVAPPPSGGRWSVLLLSTSVLAAAAGTGAGPLAPRSSDPSRPSNGDGQRLPMSAPRGIGGVYGGATHREKSGNVTDAAPKSAGASSSSHLPPFSLSPSFVSTTREGPRHDLRDLLLASLSGGAQPQQEQQVDPLLSDLSGGGRGRGKPQSPNVVELYENEHYAPDREAWLSGSGSSGSGGPKGKAAASATERWTSPATGERTAPPADVVPQEGYDFASDWKIDVTGAGVRDNLGWEYLWDADGRSGRRRRRWLRTVAPIVPKKSEAAGIGEEAKKASSAAATTKVTKRRGRASGSQRVGGPLLLRPARALRDEWNFKGFGWSFFKSLLVPAGCGVSFRVPLSTHLDWYDRHPALPAVTSSVGAYYPNWTAVAFVNVSVHVAVVKYVLRRMYEWIAFGVLTACVLFRVGVEVMTFPLNALLKAAWDMASRALGEDGNSSDNTTKGKARKTEGSGKSVVLLGHPLPPLPPPRRVRYSADIEERVGMSVSWRVSQERGYEFRVSYWHILLPTLMHLGALAGRALDGAIRARNSAIDIDEEEEQTSPGGSRRNLFRDKQLVEYLRRRSGSLGVTLGGPNPFPPHLSCSAVLTLSGFFYGDVLRRLGTQSGGRSYSRSQRSTPSSSAVRAPSAPGGKTGSAAAAAKALKSSSPPSTSSTSAALSTASTSSLPSSKEKSKKDPIVRIEEKILAGKEKVEGALERGAKTGKSNAADKSVEAKSGKVKPKRSSTGGEKSGREAGPPKSAGKKERDSGKKGKKPAEDGDGETGSGDEKTKVAS</sequence>
<name>A0A7S4NGL4_9STRA</name>
<feature type="region of interest" description="Disordered" evidence="1">
    <location>
        <begin position="30"/>
        <end position="83"/>
    </location>
</feature>
<gene>
    <name evidence="2" type="ORF">OAUR00152_LOCUS41315</name>
</gene>
<feature type="compositionally biased region" description="Polar residues" evidence="1">
    <location>
        <begin position="111"/>
        <end position="120"/>
    </location>
</feature>
<dbReference type="AlphaFoldDB" id="A0A7S4NGL4"/>
<feature type="region of interest" description="Disordered" evidence="1">
    <location>
        <begin position="101"/>
        <end position="180"/>
    </location>
</feature>
<feature type="region of interest" description="Disordered" evidence="1">
    <location>
        <begin position="349"/>
        <end position="370"/>
    </location>
</feature>
<evidence type="ECO:0000313" key="2">
    <source>
        <dbReference type="EMBL" id="CAE2287668.1"/>
    </source>
</evidence>
<feature type="region of interest" description="Disordered" evidence="1">
    <location>
        <begin position="678"/>
        <end position="848"/>
    </location>
</feature>
<feature type="compositionally biased region" description="Basic and acidic residues" evidence="1">
    <location>
        <begin position="816"/>
        <end position="831"/>
    </location>
</feature>
<dbReference type="EMBL" id="HBKQ01060567">
    <property type="protein sequence ID" value="CAE2287668.1"/>
    <property type="molecule type" value="Transcribed_RNA"/>
</dbReference>
<feature type="region of interest" description="Disordered" evidence="1">
    <location>
        <begin position="241"/>
        <end position="283"/>
    </location>
</feature>
<organism evidence="2">
    <name type="scientific">Odontella aurita</name>
    <dbReference type="NCBI Taxonomy" id="265563"/>
    <lineage>
        <taxon>Eukaryota</taxon>
        <taxon>Sar</taxon>
        <taxon>Stramenopiles</taxon>
        <taxon>Ochrophyta</taxon>
        <taxon>Bacillariophyta</taxon>
        <taxon>Mediophyceae</taxon>
        <taxon>Biddulphiophycidae</taxon>
        <taxon>Eupodiscales</taxon>
        <taxon>Odontellaceae</taxon>
        <taxon>Odontella</taxon>
    </lineage>
</organism>
<feature type="compositionally biased region" description="Low complexity" evidence="1">
    <location>
        <begin position="151"/>
        <end position="175"/>
    </location>
</feature>
<protein>
    <recommendedName>
        <fullName evidence="3">Peroxin domain-containing protein</fullName>
    </recommendedName>
</protein>
<feature type="compositionally biased region" description="Basic residues" evidence="1">
    <location>
        <begin position="33"/>
        <end position="49"/>
    </location>
</feature>
<feature type="compositionally biased region" description="Low complexity" evidence="1">
    <location>
        <begin position="349"/>
        <end position="358"/>
    </location>
</feature>
<accession>A0A7S4NGL4</accession>